<keyword evidence="4" id="KW-0862">Zinc</keyword>
<dbReference type="InterPro" id="IPR043795">
    <property type="entry name" value="N-alpha-Ac-DABA-like"/>
</dbReference>
<keyword evidence="3" id="KW-0378">Hydrolase</keyword>
<dbReference type="AlphaFoldDB" id="A0A3B0VA65"/>
<accession>A0A3B0VA65</accession>
<evidence type="ECO:0000256" key="3">
    <source>
        <dbReference type="ARBA" id="ARBA00022801"/>
    </source>
</evidence>
<dbReference type="InterPro" id="IPR053138">
    <property type="entry name" value="N-alpha-Ac-DABA_deacetylase"/>
</dbReference>
<name>A0A3B0VA65_9ZZZZ</name>
<protein>
    <submittedName>
        <fullName evidence="6">FIG003737: Predicted deacylase</fullName>
    </submittedName>
</protein>
<dbReference type="CDD" id="cd06251">
    <property type="entry name" value="M14_ASTE_ASPA-like"/>
    <property type="match status" value="1"/>
</dbReference>
<evidence type="ECO:0000259" key="5">
    <source>
        <dbReference type="Pfam" id="PF24827"/>
    </source>
</evidence>
<reference evidence="6" key="1">
    <citation type="submission" date="2018-06" db="EMBL/GenBank/DDBJ databases">
        <authorList>
            <person name="Zhirakovskaya E."/>
        </authorList>
    </citation>
    <scope>NUCLEOTIDE SEQUENCE</scope>
</reference>
<organism evidence="6">
    <name type="scientific">hydrothermal vent metagenome</name>
    <dbReference type="NCBI Taxonomy" id="652676"/>
    <lineage>
        <taxon>unclassified sequences</taxon>
        <taxon>metagenomes</taxon>
        <taxon>ecological metagenomes</taxon>
    </lineage>
</organism>
<dbReference type="PANTHER" id="PTHR37326">
    <property type="entry name" value="BLL3975 PROTEIN"/>
    <property type="match status" value="1"/>
</dbReference>
<gene>
    <name evidence="6" type="ORF">MNBD_GAMMA01-1533</name>
</gene>
<keyword evidence="2" id="KW-0479">Metal-binding</keyword>
<evidence type="ECO:0000256" key="2">
    <source>
        <dbReference type="ARBA" id="ARBA00022723"/>
    </source>
</evidence>
<sequence length="309" mass="33615">MKIAGINIAKGDTKQVNLAVAKLTSGTQIEVPVIVSRGKHDGPVLLLVAGLHGDEINSIDVVRSIIEQRINQVENGTVICVPILNIFGFINFSRDVPDGKDVNRSFPGRSNGSLASQIAYQLSKHVLPHCDYIIDFHTGGSSRFNIPQTRAVLNNSKCKALALAFNAPFSLHSNLIAKTIRETAFNQNKTIIVYEGGEALRFDEGATNIALSGTKKVIHFLNMQQYNEPQRPSIICHKRKWLRAPSAGFFHPVIKVGDKVTSTAVIGSICDPFGMSHADCIATKNAHVISLNNNPVVNRGDALVQIAYD</sequence>
<dbReference type="EMBL" id="UOEW01000097">
    <property type="protein sequence ID" value="VAW35087.1"/>
    <property type="molecule type" value="Genomic_DNA"/>
</dbReference>
<evidence type="ECO:0000313" key="6">
    <source>
        <dbReference type="EMBL" id="VAW35087.1"/>
    </source>
</evidence>
<dbReference type="GO" id="GO:0016811">
    <property type="term" value="F:hydrolase activity, acting on carbon-nitrogen (but not peptide) bonds, in linear amides"/>
    <property type="evidence" value="ECO:0007669"/>
    <property type="project" value="InterPro"/>
</dbReference>
<dbReference type="Pfam" id="PF24827">
    <property type="entry name" value="AstE_AspA_cat"/>
    <property type="match status" value="1"/>
</dbReference>
<dbReference type="GO" id="GO:0046872">
    <property type="term" value="F:metal ion binding"/>
    <property type="evidence" value="ECO:0007669"/>
    <property type="project" value="UniProtKB-KW"/>
</dbReference>
<dbReference type="PANTHER" id="PTHR37326:SF2">
    <property type="entry name" value="SUCCINYLGLUTAMATE DESUCCINYLASE_ASPARTOACYLASE FAMILY PROTEIN"/>
    <property type="match status" value="1"/>
</dbReference>
<dbReference type="Gene3D" id="3.40.630.10">
    <property type="entry name" value="Zn peptidases"/>
    <property type="match status" value="1"/>
</dbReference>
<evidence type="ECO:0000256" key="1">
    <source>
        <dbReference type="ARBA" id="ARBA00001947"/>
    </source>
</evidence>
<dbReference type="GO" id="GO:0016788">
    <property type="term" value="F:hydrolase activity, acting on ester bonds"/>
    <property type="evidence" value="ECO:0007669"/>
    <property type="project" value="InterPro"/>
</dbReference>
<dbReference type="SUPFAM" id="SSF53187">
    <property type="entry name" value="Zn-dependent exopeptidases"/>
    <property type="match status" value="1"/>
</dbReference>
<dbReference type="InterPro" id="IPR055438">
    <property type="entry name" value="AstE_AspA_cat"/>
</dbReference>
<dbReference type="PIRSF" id="PIRSF039012">
    <property type="entry name" value="ASP"/>
    <property type="match status" value="1"/>
</dbReference>
<proteinExistence type="predicted"/>
<comment type="cofactor">
    <cofactor evidence="1">
        <name>Zn(2+)</name>
        <dbReference type="ChEBI" id="CHEBI:29105"/>
    </cofactor>
</comment>
<evidence type="ECO:0000256" key="4">
    <source>
        <dbReference type="ARBA" id="ARBA00022833"/>
    </source>
</evidence>
<feature type="domain" description="Succinylglutamate desuccinylase/Aspartoacylase catalytic" evidence="5">
    <location>
        <begin position="42"/>
        <end position="219"/>
    </location>
</feature>